<gene>
    <name evidence="1" type="ORF">JCM19235_6026</name>
</gene>
<comment type="caution">
    <text evidence="1">The sequence shown here is derived from an EMBL/GenBank/DDBJ whole genome shotgun (WGS) entry which is preliminary data.</text>
</comment>
<dbReference type="Proteomes" id="UP000029228">
    <property type="component" value="Unassembled WGS sequence"/>
</dbReference>
<name>A0A090SDA6_9VIBR</name>
<reference evidence="1 2" key="1">
    <citation type="submission" date="2014-09" db="EMBL/GenBank/DDBJ databases">
        <title>Vibrio maritimus JCM 19235. (C45) whole genome shotgun sequence.</title>
        <authorList>
            <person name="Sawabe T."/>
            <person name="Meirelles P."/>
            <person name="Nakanishi M."/>
            <person name="Sayaka M."/>
            <person name="Hattori M."/>
            <person name="Ohkuma M."/>
        </authorList>
    </citation>
    <scope>NUCLEOTIDE SEQUENCE [LARGE SCALE GENOMIC DNA]</scope>
    <source>
        <strain evidence="2">JCM19235</strain>
    </source>
</reference>
<organism evidence="1 2">
    <name type="scientific">Vibrio maritimus</name>
    <dbReference type="NCBI Taxonomy" id="990268"/>
    <lineage>
        <taxon>Bacteria</taxon>
        <taxon>Pseudomonadati</taxon>
        <taxon>Pseudomonadota</taxon>
        <taxon>Gammaproteobacteria</taxon>
        <taxon>Vibrionales</taxon>
        <taxon>Vibrionaceae</taxon>
        <taxon>Vibrio</taxon>
    </lineage>
</organism>
<evidence type="ECO:0000313" key="2">
    <source>
        <dbReference type="Proteomes" id="UP000029228"/>
    </source>
</evidence>
<dbReference type="EMBL" id="BBMR01000001">
    <property type="protein sequence ID" value="GAL17477.1"/>
    <property type="molecule type" value="Genomic_DNA"/>
</dbReference>
<dbReference type="AlphaFoldDB" id="A0A090SDA6"/>
<protein>
    <submittedName>
        <fullName evidence="1">ABC-type metal ion transport system periplasmic component/surface adhesin</fullName>
    </submittedName>
</protein>
<proteinExistence type="predicted"/>
<sequence length="94" mass="10487">MRLLSMVKYLKSKLLIVSLCLGALLGNNFVFANDILTSSPVTYALSTSLAKHTPITTAYLPPKRYSMDRLPNWFRTKGAALSAMLQQMQLLLSH</sequence>
<accession>A0A090SDA6</accession>
<evidence type="ECO:0000313" key="1">
    <source>
        <dbReference type="EMBL" id="GAL17477.1"/>
    </source>
</evidence>
<keyword evidence="2" id="KW-1185">Reference proteome</keyword>
<dbReference type="STRING" id="990268.JCM19235_6026"/>